<protein>
    <submittedName>
        <fullName evidence="2">Ferritin-like domain-containing protein</fullName>
    </submittedName>
</protein>
<evidence type="ECO:0000313" key="3">
    <source>
        <dbReference type="Proteomes" id="UP001596091"/>
    </source>
</evidence>
<dbReference type="InterPro" id="IPR012347">
    <property type="entry name" value="Ferritin-like"/>
</dbReference>
<proteinExistence type="predicted"/>
<evidence type="ECO:0000313" key="2">
    <source>
        <dbReference type="EMBL" id="MFC5862121.1"/>
    </source>
</evidence>
<dbReference type="CDD" id="cd07909">
    <property type="entry name" value="YciF"/>
    <property type="match status" value="1"/>
</dbReference>
<feature type="region of interest" description="Disordered" evidence="1">
    <location>
        <begin position="137"/>
        <end position="182"/>
    </location>
</feature>
<dbReference type="RefSeq" id="WP_263338267.1">
    <property type="nucleotide sequence ID" value="NZ_JAGSYH010000004.1"/>
</dbReference>
<name>A0ABW1ECT5_9BACT</name>
<sequence>MPEKGLKELFIDELKDLYNAENQLVKALPKLAKASEFPELKAGFEEHLEQTKGHVERLESIFVKLGEDPKGKKCKGMEGLVEEGAEAIEEYEGAVRDAALIGGAQRVEHYEMAGYGTVIAMAKQLGESSHAKLLEQTLEEEKETDAKLTSLSKKVNPTAADGQNQSKRVEASTKKTASHHAA</sequence>
<organism evidence="2 3">
    <name type="scientific">Acidicapsa dinghuensis</name>
    <dbReference type="NCBI Taxonomy" id="2218256"/>
    <lineage>
        <taxon>Bacteria</taxon>
        <taxon>Pseudomonadati</taxon>
        <taxon>Acidobacteriota</taxon>
        <taxon>Terriglobia</taxon>
        <taxon>Terriglobales</taxon>
        <taxon>Acidobacteriaceae</taxon>
        <taxon>Acidicapsa</taxon>
    </lineage>
</organism>
<dbReference type="InterPro" id="IPR009078">
    <property type="entry name" value="Ferritin-like_SF"/>
</dbReference>
<dbReference type="Pfam" id="PF05974">
    <property type="entry name" value="DUF892"/>
    <property type="match status" value="1"/>
</dbReference>
<dbReference type="InterPro" id="IPR010287">
    <property type="entry name" value="DUF892_YciF-like"/>
</dbReference>
<dbReference type="Proteomes" id="UP001596091">
    <property type="component" value="Unassembled WGS sequence"/>
</dbReference>
<dbReference type="InterPro" id="IPR047114">
    <property type="entry name" value="YciF"/>
</dbReference>
<accession>A0ABW1ECT5</accession>
<feature type="compositionally biased region" description="Polar residues" evidence="1">
    <location>
        <begin position="147"/>
        <end position="166"/>
    </location>
</feature>
<dbReference type="PANTHER" id="PTHR30565">
    <property type="entry name" value="PROTEIN YCIF"/>
    <property type="match status" value="1"/>
</dbReference>
<gene>
    <name evidence="2" type="ORF">ACFPT7_07445</name>
</gene>
<dbReference type="SUPFAM" id="SSF47240">
    <property type="entry name" value="Ferritin-like"/>
    <property type="match status" value="1"/>
</dbReference>
<dbReference type="EMBL" id="JBHSPH010000002">
    <property type="protein sequence ID" value="MFC5862121.1"/>
    <property type="molecule type" value="Genomic_DNA"/>
</dbReference>
<evidence type="ECO:0000256" key="1">
    <source>
        <dbReference type="SAM" id="MobiDB-lite"/>
    </source>
</evidence>
<keyword evidence="3" id="KW-1185">Reference proteome</keyword>
<dbReference type="Gene3D" id="1.20.1260.10">
    <property type="match status" value="1"/>
</dbReference>
<reference evidence="3" key="1">
    <citation type="journal article" date="2019" name="Int. J. Syst. Evol. Microbiol.">
        <title>The Global Catalogue of Microorganisms (GCM) 10K type strain sequencing project: providing services to taxonomists for standard genome sequencing and annotation.</title>
        <authorList>
            <consortium name="The Broad Institute Genomics Platform"/>
            <consortium name="The Broad Institute Genome Sequencing Center for Infectious Disease"/>
            <person name="Wu L."/>
            <person name="Ma J."/>
        </authorList>
    </citation>
    <scope>NUCLEOTIDE SEQUENCE [LARGE SCALE GENOMIC DNA]</scope>
    <source>
        <strain evidence="3">JCM 4087</strain>
    </source>
</reference>
<dbReference type="PANTHER" id="PTHR30565:SF9">
    <property type="entry name" value="PROTEIN YCIF"/>
    <property type="match status" value="1"/>
</dbReference>
<comment type="caution">
    <text evidence="2">The sequence shown here is derived from an EMBL/GenBank/DDBJ whole genome shotgun (WGS) entry which is preliminary data.</text>
</comment>